<sequence>MEGRPGAALFRLVRYWSRRWILQASEELTGEQRRVQDILVLDAVAAASRHDPEVAVTDVAHQLGIDRSGASRFVTAAVEHGYLERRASAADARRAVLTLTPAGHELLTGSHAWQEEAFARLTAGWDPEDATRFAGYLQRLESELP</sequence>
<accession>A0A543GIY7</accession>
<dbReference type="Proteomes" id="UP000319818">
    <property type="component" value="Unassembled WGS sequence"/>
</dbReference>
<feature type="domain" description="HTH marR-type" evidence="1">
    <location>
        <begin position="6"/>
        <end position="142"/>
    </location>
</feature>
<evidence type="ECO:0000313" key="2">
    <source>
        <dbReference type="EMBL" id="TQM46048.1"/>
    </source>
</evidence>
<dbReference type="InterPro" id="IPR036390">
    <property type="entry name" value="WH_DNA-bd_sf"/>
</dbReference>
<dbReference type="PANTHER" id="PTHR33164:SF57">
    <property type="entry name" value="MARR-FAMILY TRANSCRIPTIONAL REGULATOR"/>
    <property type="match status" value="1"/>
</dbReference>
<comment type="caution">
    <text evidence="2">The sequence shown here is derived from an EMBL/GenBank/DDBJ whole genome shotgun (WGS) entry which is preliminary data.</text>
</comment>
<organism evidence="2 3">
    <name type="scientific">Pseudonocardia cypriaca</name>
    <dbReference type="NCBI Taxonomy" id="882449"/>
    <lineage>
        <taxon>Bacteria</taxon>
        <taxon>Bacillati</taxon>
        <taxon>Actinomycetota</taxon>
        <taxon>Actinomycetes</taxon>
        <taxon>Pseudonocardiales</taxon>
        <taxon>Pseudonocardiaceae</taxon>
        <taxon>Pseudonocardia</taxon>
    </lineage>
</organism>
<name>A0A543GIY7_9PSEU</name>
<dbReference type="RefSeq" id="WP_246122001.1">
    <property type="nucleotide sequence ID" value="NZ_VFPH01000001.1"/>
</dbReference>
<dbReference type="InterPro" id="IPR000835">
    <property type="entry name" value="HTH_MarR-typ"/>
</dbReference>
<dbReference type="Pfam" id="PF12802">
    <property type="entry name" value="MarR_2"/>
    <property type="match status" value="1"/>
</dbReference>
<dbReference type="InterPro" id="IPR036388">
    <property type="entry name" value="WH-like_DNA-bd_sf"/>
</dbReference>
<dbReference type="Gene3D" id="1.10.10.10">
    <property type="entry name" value="Winged helix-like DNA-binding domain superfamily/Winged helix DNA-binding domain"/>
    <property type="match status" value="1"/>
</dbReference>
<dbReference type="EMBL" id="VFPH01000001">
    <property type="protein sequence ID" value="TQM46048.1"/>
    <property type="molecule type" value="Genomic_DNA"/>
</dbReference>
<dbReference type="SUPFAM" id="SSF46785">
    <property type="entry name" value="Winged helix' DNA-binding domain"/>
    <property type="match status" value="1"/>
</dbReference>
<reference evidence="2 3" key="1">
    <citation type="submission" date="2019-06" db="EMBL/GenBank/DDBJ databases">
        <title>Sequencing the genomes of 1000 actinobacteria strains.</title>
        <authorList>
            <person name="Klenk H.-P."/>
        </authorList>
    </citation>
    <scope>NUCLEOTIDE SEQUENCE [LARGE SCALE GENOMIC DNA]</scope>
    <source>
        <strain evidence="2 3">DSM 45511</strain>
    </source>
</reference>
<dbReference type="GO" id="GO:0003700">
    <property type="term" value="F:DNA-binding transcription factor activity"/>
    <property type="evidence" value="ECO:0007669"/>
    <property type="project" value="InterPro"/>
</dbReference>
<dbReference type="AlphaFoldDB" id="A0A543GIY7"/>
<protein>
    <submittedName>
        <fullName evidence="2">MarR family transcriptional regulator</fullName>
    </submittedName>
</protein>
<evidence type="ECO:0000259" key="1">
    <source>
        <dbReference type="PROSITE" id="PS50995"/>
    </source>
</evidence>
<dbReference type="InterPro" id="IPR039422">
    <property type="entry name" value="MarR/SlyA-like"/>
</dbReference>
<dbReference type="PANTHER" id="PTHR33164">
    <property type="entry name" value="TRANSCRIPTIONAL REGULATOR, MARR FAMILY"/>
    <property type="match status" value="1"/>
</dbReference>
<dbReference type="PROSITE" id="PS50995">
    <property type="entry name" value="HTH_MARR_2"/>
    <property type="match status" value="1"/>
</dbReference>
<dbReference type="SMART" id="SM00347">
    <property type="entry name" value="HTH_MARR"/>
    <property type="match status" value="1"/>
</dbReference>
<gene>
    <name evidence="2" type="ORF">FB388_3453</name>
</gene>
<evidence type="ECO:0000313" key="3">
    <source>
        <dbReference type="Proteomes" id="UP000319818"/>
    </source>
</evidence>
<dbReference type="GO" id="GO:0006950">
    <property type="term" value="P:response to stress"/>
    <property type="evidence" value="ECO:0007669"/>
    <property type="project" value="TreeGrafter"/>
</dbReference>
<proteinExistence type="predicted"/>
<keyword evidence="3" id="KW-1185">Reference proteome</keyword>